<dbReference type="Proteomes" id="UP000836387">
    <property type="component" value="Unassembled WGS sequence"/>
</dbReference>
<evidence type="ECO:0000313" key="2">
    <source>
        <dbReference type="Proteomes" id="UP000836387"/>
    </source>
</evidence>
<protein>
    <submittedName>
        <fullName evidence="1">Uncharacterized protein</fullName>
    </submittedName>
</protein>
<accession>A0ACA9U345</accession>
<proteinExistence type="predicted"/>
<name>A0ACA9U345_BIOOC</name>
<reference evidence="1" key="2">
    <citation type="submission" date="2021-10" db="EMBL/GenBank/DDBJ databases">
        <authorList>
            <person name="Piombo E."/>
        </authorList>
    </citation>
    <scope>NUCLEOTIDE SEQUENCE</scope>
</reference>
<organism evidence="1 2">
    <name type="scientific">Clonostachys rosea f. rosea IK726</name>
    <dbReference type="NCBI Taxonomy" id="1349383"/>
    <lineage>
        <taxon>Eukaryota</taxon>
        <taxon>Fungi</taxon>
        <taxon>Dikarya</taxon>
        <taxon>Ascomycota</taxon>
        <taxon>Pezizomycotina</taxon>
        <taxon>Sordariomycetes</taxon>
        <taxon>Hypocreomycetidae</taxon>
        <taxon>Hypocreales</taxon>
        <taxon>Bionectriaceae</taxon>
        <taxon>Clonostachys</taxon>
    </lineage>
</organism>
<dbReference type="EMBL" id="CADEHS020000012">
    <property type="protein sequence ID" value="CAG9947517.1"/>
    <property type="molecule type" value="Genomic_DNA"/>
</dbReference>
<reference evidence="1" key="1">
    <citation type="submission" date="2020-04" db="EMBL/GenBank/DDBJ databases">
        <authorList>
            <person name="Broberg M."/>
        </authorList>
    </citation>
    <scope>NUCLEOTIDE SEQUENCE</scope>
</reference>
<gene>
    <name evidence="1" type="ORF">CRV2_00012691</name>
</gene>
<sequence>MESQGLALPAFARNSLGQFFPTVQYCMDHFRSGPPSDGTCLNYAILALQATQGWAGDMSVPPHARLWVTAGHTGSSQASMPPDTNPDDLPDPAPDFFVGASEPMFEGPSFWFPDQPLPELSPSFADLPSSALNEPQIFPQVEGCWNEPVPETPSSSTASSAAAEHKCSSCGKVKPERDFSLREGRLAATCEQCRAIRRQYYHSPDHAAVHGVP</sequence>
<evidence type="ECO:0000313" key="1">
    <source>
        <dbReference type="EMBL" id="CAG9947517.1"/>
    </source>
</evidence>
<comment type="caution">
    <text evidence="1">The sequence shown here is derived from an EMBL/GenBank/DDBJ whole genome shotgun (WGS) entry which is preliminary data.</text>
</comment>
<keyword evidence="2" id="KW-1185">Reference proteome</keyword>